<protein>
    <recommendedName>
        <fullName evidence="1">Bacterial SCP orthologue domain-containing protein</fullName>
    </recommendedName>
</protein>
<dbReference type="Gene3D" id="3.30.1050.40">
    <property type="match status" value="1"/>
</dbReference>
<keyword evidence="3" id="KW-1185">Reference proteome</keyword>
<name>A0A087VSI8_9BIFI</name>
<dbReference type="HOGENOM" id="CLU_123202_0_0_11"/>
<evidence type="ECO:0000313" key="2">
    <source>
        <dbReference type="EMBL" id="AIC91320.1"/>
    </source>
</evidence>
<dbReference type="Proteomes" id="UP000028569">
    <property type="component" value="Chromosome"/>
</dbReference>
<feature type="domain" description="Bacterial SCP orthologue" evidence="1">
    <location>
        <begin position="48"/>
        <end position="141"/>
    </location>
</feature>
<evidence type="ECO:0000259" key="1">
    <source>
        <dbReference type="Pfam" id="PF17844"/>
    </source>
</evidence>
<reference evidence="2 3" key="1">
    <citation type="journal article" date="2014" name="Appl. Environ. Microbiol.">
        <title>Genomic encyclopedia of type strains of the genus Bifidobacterium.</title>
        <authorList>
            <person name="Milani C."/>
            <person name="Lugli G.A."/>
            <person name="Duranti S."/>
            <person name="Turroni F."/>
            <person name="Bottacini F."/>
            <person name="Mangifesta M."/>
            <person name="Sanchez B."/>
            <person name="Viappiani A."/>
            <person name="Mancabelli L."/>
            <person name="Taminiau B."/>
            <person name="Delcenserie V."/>
            <person name="Barrangou R."/>
            <person name="Margolles A."/>
            <person name="van Sinderen D."/>
            <person name="Ventura M."/>
        </authorList>
    </citation>
    <scope>NUCLEOTIDE SEQUENCE [LARGE SCALE GENOMIC DNA]</scope>
    <source>
        <strain evidence="2 3">LMG 11587</strain>
    </source>
</reference>
<organism evidence="2 3">
    <name type="scientific">Bifidobacterium [indicum] DSM 20214 = LMG 11587</name>
    <dbReference type="NCBI Taxonomy" id="1341694"/>
    <lineage>
        <taxon>Bacteria</taxon>
        <taxon>Bacillati</taxon>
        <taxon>Actinomycetota</taxon>
        <taxon>Actinomycetes</taxon>
        <taxon>Bifidobacteriales</taxon>
        <taxon>Bifidobacteriaceae</taxon>
        <taxon>Bifidobacterium</taxon>
    </lineage>
</organism>
<dbReference type="InterPro" id="IPR041629">
    <property type="entry name" value="SCP_3"/>
</dbReference>
<proteinExistence type="predicted"/>
<dbReference type="EMBL" id="CP006018">
    <property type="protein sequence ID" value="AIC91320.1"/>
    <property type="molecule type" value="Genomic_DNA"/>
</dbReference>
<dbReference type="Pfam" id="PF17844">
    <property type="entry name" value="SCP_3"/>
    <property type="match status" value="1"/>
</dbReference>
<gene>
    <name evidence="2" type="ORF">BINDI_0034</name>
</gene>
<dbReference type="KEGG" id="bii:BINDI_0034"/>
<dbReference type="RefSeq" id="WP_033491486.1">
    <property type="nucleotide sequence ID" value="NZ_CP006018.1"/>
</dbReference>
<dbReference type="OrthoDB" id="8481083at2"/>
<dbReference type="AlphaFoldDB" id="A0A087VSI8"/>
<accession>A0A087VSI8</accession>
<sequence>MSVIREADVEEGRRDFLSWRDMAKEIRQGLTDPDDVAARMAIDPKVPRRQAAMAVRYSLHMLEIKAPGPGVEVRVAPWGAIKILDGPASDPHNLTPPDVIELDPEVWLRLATGITSWQEEREVGHITAVGERDDLHELLPLV</sequence>
<evidence type="ECO:0000313" key="3">
    <source>
        <dbReference type="Proteomes" id="UP000028569"/>
    </source>
</evidence>